<protein>
    <submittedName>
        <fullName evidence="2">Uncharacterized protein</fullName>
    </submittedName>
</protein>
<dbReference type="AlphaFoldDB" id="A0A1Y2HDT5"/>
<feature type="region of interest" description="Disordered" evidence="1">
    <location>
        <begin position="401"/>
        <end position="423"/>
    </location>
</feature>
<feature type="compositionally biased region" description="Low complexity" evidence="1">
    <location>
        <begin position="350"/>
        <end position="359"/>
    </location>
</feature>
<evidence type="ECO:0000313" key="3">
    <source>
        <dbReference type="Proteomes" id="UP000193411"/>
    </source>
</evidence>
<feature type="region of interest" description="Disordered" evidence="1">
    <location>
        <begin position="266"/>
        <end position="285"/>
    </location>
</feature>
<comment type="caution">
    <text evidence="2">The sequence shown here is derived from an EMBL/GenBank/DDBJ whole genome shotgun (WGS) entry which is preliminary data.</text>
</comment>
<name>A0A1Y2HDT5_9FUNG</name>
<feature type="region of interest" description="Disordered" evidence="1">
    <location>
        <begin position="303"/>
        <end position="359"/>
    </location>
</feature>
<gene>
    <name evidence="2" type="ORF">BCR44DRAFT_1440901</name>
</gene>
<organism evidence="2 3">
    <name type="scientific">Catenaria anguillulae PL171</name>
    <dbReference type="NCBI Taxonomy" id="765915"/>
    <lineage>
        <taxon>Eukaryota</taxon>
        <taxon>Fungi</taxon>
        <taxon>Fungi incertae sedis</taxon>
        <taxon>Blastocladiomycota</taxon>
        <taxon>Blastocladiomycetes</taxon>
        <taxon>Blastocladiales</taxon>
        <taxon>Catenariaceae</taxon>
        <taxon>Catenaria</taxon>
    </lineage>
</organism>
<keyword evidence="3" id="KW-1185">Reference proteome</keyword>
<proteinExistence type="predicted"/>
<feature type="compositionally biased region" description="Low complexity" evidence="1">
    <location>
        <begin position="303"/>
        <end position="343"/>
    </location>
</feature>
<feature type="compositionally biased region" description="Low complexity" evidence="1">
    <location>
        <begin position="470"/>
        <end position="495"/>
    </location>
</feature>
<evidence type="ECO:0000313" key="2">
    <source>
        <dbReference type="EMBL" id="ORZ32164.1"/>
    </source>
</evidence>
<dbReference type="EMBL" id="MCFL01000050">
    <property type="protein sequence ID" value="ORZ32164.1"/>
    <property type="molecule type" value="Genomic_DNA"/>
</dbReference>
<evidence type="ECO:0000256" key="1">
    <source>
        <dbReference type="SAM" id="MobiDB-lite"/>
    </source>
</evidence>
<accession>A0A1Y2HDT5</accession>
<dbReference type="Proteomes" id="UP000193411">
    <property type="component" value="Unassembled WGS sequence"/>
</dbReference>
<feature type="compositionally biased region" description="Low complexity" evidence="1">
    <location>
        <begin position="1"/>
        <end position="12"/>
    </location>
</feature>
<feature type="region of interest" description="Disordered" evidence="1">
    <location>
        <begin position="192"/>
        <end position="219"/>
    </location>
</feature>
<sequence length="622" mass="62752">MLRVPSHSSSSSTYRSPAAPVSTSFAIPSSCASSTHSISPAMSVSSVSTSSSSSSSSTSNSSTSATGPRYVTHAVLARGPNSAAAALAIVSMGDIVLARSPAGVEYAIVRSLLVDATGSAWFRRQPLVARVVNSSMQFFPASSSSSPKPSLSSSRSPAAGAAADVASAGDSATWEPLGLIVRVVYSSKNGSGNPPSVNVASVPSATRTPSTLVPQKHSPAQVSAAVHDKPSSAMRTVVAAVKDVVPGLGSKGTPSSSSRALAAANVFSSSSSSQQHPRPPVARGHVTPALPIALMNPTLRRLSGLGPAASGPSSIGSSSSSSSSLSGSSSPSSSSSSIPADPISRFHPYARPSSNSPNSTNAAAAVAIAAAAIRRLPTPTPSPASAHDPLASRQVTTPLALGPPAMVIPTSPPATPSAGSAALSRARSWSQTQAAPTSALAMPALTVGNGNRTPALVVSHDRPVATNHKSSSQSSSSTPSIPIMVSSPDSSSNSPLVLRPTTPPPFELTEAALSEPASTAPRSLTMTMTIVDAPKPPNKYTRPANFVLPRMPAAPICPRTSGPGSLAYIVTTSRGCLTEIAEAVSAEEEEQDRDQDAMDVDREGDEAAAQVLLQLARAPVRA</sequence>
<feature type="region of interest" description="Disordered" evidence="1">
    <location>
        <begin position="1"/>
        <end position="23"/>
    </location>
</feature>
<reference evidence="2 3" key="1">
    <citation type="submission" date="2016-07" db="EMBL/GenBank/DDBJ databases">
        <title>Pervasive Adenine N6-methylation of Active Genes in Fungi.</title>
        <authorList>
            <consortium name="DOE Joint Genome Institute"/>
            <person name="Mondo S.J."/>
            <person name="Dannebaum R.O."/>
            <person name="Kuo R.C."/>
            <person name="Labutti K."/>
            <person name="Haridas S."/>
            <person name="Kuo A."/>
            <person name="Salamov A."/>
            <person name="Ahrendt S.R."/>
            <person name="Lipzen A."/>
            <person name="Sullivan W."/>
            <person name="Andreopoulos W.B."/>
            <person name="Clum A."/>
            <person name="Lindquist E."/>
            <person name="Daum C."/>
            <person name="Ramamoorthy G.K."/>
            <person name="Gryganskyi A."/>
            <person name="Culley D."/>
            <person name="Magnuson J.K."/>
            <person name="James T.Y."/>
            <person name="O'Malley M.A."/>
            <person name="Stajich J.E."/>
            <person name="Spatafora J.W."/>
            <person name="Visel A."/>
            <person name="Grigoriev I.V."/>
        </authorList>
    </citation>
    <scope>NUCLEOTIDE SEQUENCE [LARGE SCALE GENOMIC DNA]</scope>
    <source>
        <strain evidence="2 3">PL171</strain>
    </source>
</reference>
<feature type="region of interest" description="Disordered" evidence="1">
    <location>
        <begin position="463"/>
        <end position="507"/>
    </location>
</feature>